<sequence length="307" mass="34838">MDADDHKVEIVLKEDRRFMVPLYQRKYQWAEHRLHPFWEDVVAKAAEVLRGEDKFDHYMGALILAPVDAGSQIGKTPVVQVVDGQQRLTTFQLFLAALREVARKHGLEDFAPHIDGYLRNPLKSKDTDPLTRFKLTPTPSDRALFHDLMELTYDAAVVKYRGLFWGATVPKNTPFPAFRAYHLFHRWISDFTLNGPSDEQPAEDTEGEAQSLEEEDSKGVAGERLEALLKAVLERLKLVVITLGENDDAQVIFETLNSKGEPLLAVRRRNIWRRFGVALTESGPRQGLAFRRRACGAASGDVRWSVS</sequence>
<evidence type="ECO:0000259" key="2">
    <source>
        <dbReference type="Pfam" id="PF03235"/>
    </source>
</evidence>
<dbReference type="AlphaFoldDB" id="A0A4P1KHR6"/>
<feature type="domain" description="GmrSD restriction endonucleases N-terminal" evidence="2">
    <location>
        <begin position="12"/>
        <end position="264"/>
    </location>
</feature>
<dbReference type="Pfam" id="PF03235">
    <property type="entry name" value="GmrSD_N"/>
    <property type="match status" value="1"/>
</dbReference>
<dbReference type="KEGG" id="bvy:NCTC9239_03239"/>
<feature type="region of interest" description="Disordered" evidence="1">
    <location>
        <begin position="194"/>
        <end position="219"/>
    </location>
</feature>
<reference evidence="3 4" key="1">
    <citation type="submission" date="2019-04" db="EMBL/GenBank/DDBJ databases">
        <authorList>
            <consortium name="Pathogen Informatics"/>
        </authorList>
    </citation>
    <scope>NUCLEOTIDE SEQUENCE [LARGE SCALE GENOMIC DNA]</scope>
    <source>
        <strain evidence="3 4">NCTC9239</strain>
    </source>
</reference>
<dbReference type="PANTHER" id="PTHR35149:SF1">
    <property type="entry name" value="DUF5655 DOMAIN-CONTAINING PROTEIN"/>
    <property type="match status" value="1"/>
</dbReference>
<evidence type="ECO:0000313" key="4">
    <source>
        <dbReference type="Proteomes" id="UP000309952"/>
    </source>
</evidence>
<dbReference type="PANTHER" id="PTHR35149">
    <property type="entry name" value="SLL5132 PROTEIN"/>
    <property type="match status" value="1"/>
</dbReference>
<protein>
    <submittedName>
        <fullName evidence="3">Uncharacterized conserved protein</fullName>
    </submittedName>
</protein>
<keyword evidence="4" id="KW-1185">Reference proteome</keyword>
<dbReference type="RefSeq" id="WP_138142215.1">
    <property type="nucleotide sequence ID" value="NZ_LR588407.1"/>
</dbReference>
<proteinExistence type="predicted"/>
<gene>
    <name evidence="3" type="ORF">NCTC9239_03239</name>
</gene>
<dbReference type="EMBL" id="LR588407">
    <property type="protein sequence ID" value="VTO19795.1"/>
    <property type="molecule type" value="Genomic_DNA"/>
</dbReference>
<feature type="compositionally biased region" description="Acidic residues" evidence="1">
    <location>
        <begin position="200"/>
        <end position="216"/>
    </location>
</feature>
<evidence type="ECO:0000256" key="1">
    <source>
        <dbReference type="SAM" id="MobiDB-lite"/>
    </source>
</evidence>
<dbReference type="Proteomes" id="UP000309952">
    <property type="component" value="Chromosome"/>
</dbReference>
<name>A0A4P1KHR6_9CAUL</name>
<evidence type="ECO:0000313" key="3">
    <source>
        <dbReference type="EMBL" id="VTO19795.1"/>
    </source>
</evidence>
<organism evidence="3 4">
    <name type="scientific">Brevundimonas vancanneytii</name>
    <dbReference type="NCBI Taxonomy" id="1325724"/>
    <lineage>
        <taxon>Bacteria</taxon>
        <taxon>Pseudomonadati</taxon>
        <taxon>Pseudomonadota</taxon>
        <taxon>Alphaproteobacteria</taxon>
        <taxon>Caulobacterales</taxon>
        <taxon>Caulobacteraceae</taxon>
        <taxon>Brevundimonas</taxon>
    </lineage>
</organism>
<dbReference type="InterPro" id="IPR004919">
    <property type="entry name" value="GmrSD_N"/>
</dbReference>
<accession>A0A4P1KHR6</accession>